<evidence type="ECO:0000313" key="2">
    <source>
        <dbReference type="EMBL" id="QES89448.1"/>
    </source>
</evidence>
<name>A0A5P2G408_9BACT</name>
<reference evidence="2 3" key="1">
    <citation type="submission" date="2019-09" db="EMBL/GenBank/DDBJ databases">
        <title>Complete genome sequence of Arachidicoccus sp. B3-10 isolated from apple orchard soil.</title>
        <authorList>
            <person name="Kim H.S."/>
            <person name="Han K.-I."/>
            <person name="Suh M.K."/>
            <person name="Lee K.C."/>
            <person name="Eom M.K."/>
            <person name="Kim J.-S."/>
            <person name="Kang S.W."/>
            <person name="Sin Y."/>
            <person name="Lee J.-S."/>
        </authorList>
    </citation>
    <scope>NUCLEOTIDE SEQUENCE [LARGE SCALE GENOMIC DNA]</scope>
    <source>
        <strain evidence="2 3">B3-10</strain>
    </source>
</reference>
<dbReference type="OrthoDB" id="9152304at2"/>
<dbReference type="RefSeq" id="WP_131330393.1">
    <property type="nucleotide sequence ID" value="NZ_CP044016.1"/>
</dbReference>
<keyword evidence="3" id="KW-1185">Reference proteome</keyword>
<evidence type="ECO:0000259" key="1">
    <source>
        <dbReference type="Pfam" id="PF00027"/>
    </source>
</evidence>
<dbReference type="Proteomes" id="UP000292424">
    <property type="component" value="Chromosome"/>
</dbReference>
<organism evidence="2 3">
    <name type="scientific">Rhizosphaericola mali</name>
    <dbReference type="NCBI Taxonomy" id="2545455"/>
    <lineage>
        <taxon>Bacteria</taxon>
        <taxon>Pseudomonadati</taxon>
        <taxon>Bacteroidota</taxon>
        <taxon>Chitinophagia</taxon>
        <taxon>Chitinophagales</taxon>
        <taxon>Chitinophagaceae</taxon>
        <taxon>Rhizosphaericola</taxon>
    </lineage>
</organism>
<feature type="domain" description="Cyclic nucleotide-binding" evidence="1">
    <location>
        <begin position="32"/>
        <end position="112"/>
    </location>
</feature>
<protein>
    <submittedName>
        <fullName evidence="2">Crp/Fnr family transcriptional regulator</fullName>
    </submittedName>
</protein>
<evidence type="ECO:0000313" key="3">
    <source>
        <dbReference type="Proteomes" id="UP000292424"/>
    </source>
</evidence>
<gene>
    <name evidence="2" type="ORF">E0W69_012495</name>
</gene>
<dbReference type="InterPro" id="IPR014710">
    <property type="entry name" value="RmlC-like_jellyroll"/>
</dbReference>
<dbReference type="EMBL" id="CP044016">
    <property type="protein sequence ID" value="QES89448.1"/>
    <property type="molecule type" value="Genomic_DNA"/>
</dbReference>
<dbReference type="SUPFAM" id="SSF51206">
    <property type="entry name" value="cAMP-binding domain-like"/>
    <property type="match status" value="1"/>
</dbReference>
<dbReference type="InterPro" id="IPR000595">
    <property type="entry name" value="cNMP-bd_dom"/>
</dbReference>
<sequence length="194" mass="23206">MENFVNLDNYVQQCIPFTAEEMMYFHQLFFYKKFKKNSFLLEETQVCNFEAFILKGCIKTFFVDLNAQETIVAFATENWWVSDLESFTNQTPATLNIQALEDCDVLMISHENKELLFRQIPKFERVFRLMVQRSLFTMMNRFHASVSKTAEQRYQDFMQKYPHILQRVPQNQIARYIGVSPEFLSKVRNGWTKK</sequence>
<dbReference type="Gene3D" id="2.60.120.10">
    <property type="entry name" value="Jelly Rolls"/>
    <property type="match status" value="1"/>
</dbReference>
<dbReference type="Pfam" id="PF00027">
    <property type="entry name" value="cNMP_binding"/>
    <property type="match status" value="1"/>
</dbReference>
<dbReference type="CDD" id="cd00038">
    <property type="entry name" value="CAP_ED"/>
    <property type="match status" value="1"/>
</dbReference>
<dbReference type="KEGG" id="arac:E0W69_012495"/>
<accession>A0A5P2G408</accession>
<proteinExistence type="predicted"/>
<dbReference type="InterPro" id="IPR018490">
    <property type="entry name" value="cNMP-bd_dom_sf"/>
</dbReference>
<dbReference type="AlphaFoldDB" id="A0A5P2G408"/>